<evidence type="ECO:0000256" key="1">
    <source>
        <dbReference type="ARBA" id="ARBA00001968"/>
    </source>
</evidence>
<dbReference type="InterPro" id="IPR027806">
    <property type="entry name" value="HARBI1_dom"/>
</dbReference>
<sequence length="84" mass="9117">MLLAARSPKLAPALRQAREDGLHHLVLDGTLIRTDRAKADRPCYSAKHRMHGMNVQVISGPDGTILWTPGAMPGKTHDLAAARI</sequence>
<dbReference type="AlphaFoldDB" id="A0A6I4MXV5"/>
<dbReference type="EMBL" id="WBMS02000066">
    <property type="protein sequence ID" value="MWA07216.1"/>
    <property type="molecule type" value="Genomic_DNA"/>
</dbReference>
<accession>A0A6I4MXV5</accession>
<evidence type="ECO:0000259" key="3">
    <source>
        <dbReference type="Pfam" id="PF13359"/>
    </source>
</evidence>
<reference evidence="4" key="1">
    <citation type="submission" date="2019-12" db="EMBL/GenBank/DDBJ databases">
        <title>Actinomadura physcomitrii sp. nov., a novel actinomycete isolated from moss [Physcomitrium sphaericum (Ludw) Fuernr].</title>
        <authorList>
            <person name="Zhuang X."/>
        </authorList>
    </citation>
    <scope>NUCLEOTIDE SEQUENCE [LARGE SCALE GENOMIC DNA]</scope>
    <source>
        <strain evidence="4">LD22</strain>
    </source>
</reference>
<evidence type="ECO:0000313" key="5">
    <source>
        <dbReference type="Proteomes" id="UP000462055"/>
    </source>
</evidence>
<name>A0A6I4MXV5_9ACTN</name>
<gene>
    <name evidence="4" type="ORF">F8568_044180</name>
</gene>
<keyword evidence="5" id="KW-1185">Reference proteome</keyword>
<dbReference type="Proteomes" id="UP000462055">
    <property type="component" value="Unassembled WGS sequence"/>
</dbReference>
<comment type="cofactor">
    <cofactor evidence="1">
        <name>a divalent metal cation</name>
        <dbReference type="ChEBI" id="CHEBI:60240"/>
    </cofactor>
</comment>
<evidence type="ECO:0000313" key="4">
    <source>
        <dbReference type="EMBL" id="MWA07216.1"/>
    </source>
</evidence>
<feature type="domain" description="DDE Tnp4" evidence="3">
    <location>
        <begin position="27"/>
        <end position="82"/>
    </location>
</feature>
<dbReference type="GO" id="GO:0046872">
    <property type="term" value="F:metal ion binding"/>
    <property type="evidence" value="ECO:0007669"/>
    <property type="project" value="UniProtKB-KW"/>
</dbReference>
<comment type="caution">
    <text evidence="4">The sequence shown here is derived from an EMBL/GenBank/DDBJ whole genome shotgun (WGS) entry which is preliminary data.</text>
</comment>
<evidence type="ECO:0000256" key="2">
    <source>
        <dbReference type="ARBA" id="ARBA00022723"/>
    </source>
</evidence>
<protein>
    <submittedName>
        <fullName evidence="4">Transposase</fullName>
    </submittedName>
</protein>
<proteinExistence type="predicted"/>
<keyword evidence="2" id="KW-0479">Metal-binding</keyword>
<dbReference type="Pfam" id="PF13359">
    <property type="entry name" value="DDE_Tnp_4"/>
    <property type="match status" value="1"/>
</dbReference>
<organism evidence="4 5">
    <name type="scientific">Actinomadura physcomitrii</name>
    <dbReference type="NCBI Taxonomy" id="2650748"/>
    <lineage>
        <taxon>Bacteria</taxon>
        <taxon>Bacillati</taxon>
        <taxon>Actinomycetota</taxon>
        <taxon>Actinomycetes</taxon>
        <taxon>Streptosporangiales</taxon>
        <taxon>Thermomonosporaceae</taxon>
        <taxon>Actinomadura</taxon>
    </lineage>
</organism>